<gene>
    <name evidence="2" type="ORF">HMPREF0549_0844</name>
</gene>
<keyword evidence="1" id="KW-0472">Membrane</keyword>
<dbReference type="AlphaFoldDB" id="C2ETQ8"/>
<comment type="caution">
    <text evidence="2">The sequence shown here is derived from an EMBL/GenBank/DDBJ whole genome shotgun (WGS) entry which is preliminary data.</text>
</comment>
<name>C2ETQ8_9LACO</name>
<keyword evidence="1" id="KW-1133">Transmembrane helix</keyword>
<protein>
    <submittedName>
        <fullName evidence="2">Uncharacterized protein</fullName>
    </submittedName>
</protein>
<proteinExistence type="predicted"/>
<keyword evidence="1" id="KW-0812">Transmembrane</keyword>
<evidence type="ECO:0000313" key="3">
    <source>
        <dbReference type="Proteomes" id="UP000004483"/>
    </source>
</evidence>
<dbReference type="EMBL" id="ACGV01000119">
    <property type="protein sequence ID" value="EEJ40746.1"/>
    <property type="molecule type" value="Genomic_DNA"/>
</dbReference>
<dbReference type="Proteomes" id="UP000004483">
    <property type="component" value="Unassembled WGS sequence"/>
</dbReference>
<sequence length="45" mass="5498">MFFLTLLIIICYNKKLVYWRRNQNIYPIFSALIIFIIKLCLMKGK</sequence>
<dbReference type="HOGENOM" id="CLU_3201461_0_0_9"/>
<evidence type="ECO:0000313" key="2">
    <source>
        <dbReference type="EMBL" id="EEJ40746.1"/>
    </source>
</evidence>
<feature type="transmembrane region" description="Helical" evidence="1">
    <location>
        <begin position="23"/>
        <end position="41"/>
    </location>
</feature>
<organism evidence="2 3">
    <name type="scientific">Limosilactobacillus vaginalis DSM 5837 = ATCC 49540</name>
    <dbReference type="NCBI Taxonomy" id="1423814"/>
    <lineage>
        <taxon>Bacteria</taxon>
        <taxon>Bacillati</taxon>
        <taxon>Bacillota</taxon>
        <taxon>Bacilli</taxon>
        <taxon>Lactobacillales</taxon>
        <taxon>Lactobacillaceae</taxon>
        <taxon>Limosilactobacillus</taxon>
    </lineage>
</organism>
<dbReference type="STRING" id="1423814.HMPREF0549_0844"/>
<reference evidence="2 3" key="1">
    <citation type="submission" date="2009-01" db="EMBL/GenBank/DDBJ databases">
        <authorList>
            <person name="Qin X."/>
            <person name="Bachman B."/>
            <person name="Battles P."/>
            <person name="Bell A."/>
            <person name="Bess C."/>
            <person name="Bickham C."/>
            <person name="Chaboub L."/>
            <person name="Chen D."/>
            <person name="Coyle M."/>
            <person name="Deiros D.R."/>
            <person name="Dinh H."/>
            <person name="Forbes L."/>
            <person name="Fowler G."/>
            <person name="Francisco L."/>
            <person name="Fu Q."/>
            <person name="Gubbala S."/>
            <person name="Hale W."/>
            <person name="Han Y."/>
            <person name="Hemphill L."/>
            <person name="Highlander S.K."/>
            <person name="Hirani K."/>
            <person name="Hogues M."/>
            <person name="Jackson L."/>
            <person name="Jakkamsetti A."/>
            <person name="Javaid M."/>
            <person name="Jiang H."/>
            <person name="Korchina V."/>
            <person name="Kovar C."/>
            <person name="Lara F."/>
            <person name="Lee S."/>
            <person name="Mata R."/>
            <person name="Mathew T."/>
            <person name="Moen C."/>
            <person name="Morales K."/>
            <person name="Munidasa M."/>
            <person name="Nazareth L."/>
            <person name="Ngo R."/>
            <person name="Nguyen L."/>
            <person name="Okwuonu G."/>
            <person name="Ongeri F."/>
            <person name="Patil S."/>
            <person name="Petrosino J."/>
            <person name="Pham C."/>
            <person name="Pham P."/>
            <person name="Pu L.-L."/>
            <person name="Puazo M."/>
            <person name="Raj R."/>
            <person name="Reid J."/>
            <person name="Rouhana J."/>
            <person name="Saada N."/>
            <person name="Shang Y."/>
            <person name="Simmons D."/>
            <person name="Thornton R."/>
            <person name="Warren J."/>
            <person name="Weissenberger G."/>
            <person name="Zhang J."/>
            <person name="Zhang L."/>
            <person name="Zhou C."/>
            <person name="Zhu D."/>
            <person name="Muzny D."/>
            <person name="Worley K."/>
            <person name="Gibbs R."/>
        </authorList>
    </citation>
    <scope>NUCLEOTIDE SEQUENCE [LARGE SCALE GENOMIC DNA]</scope>
    <source>
        <strain evidence="2 3">ATCC 49540</strain>
    </source>
</reference>
<evidence type="ECO:0000256" key="1">
    <source>
        <dbReference type="SAM" id="Phobius"/>
    </source>
</evidence>
<accession>C2ETQ8</accession>